<dbReference type="InterPro" id="IPR025676">
    <property type="entry name" value="Clr5_dom"/>
</dbReference>
<reference evidence="6" key="1">
    <citation type="journal article" date="2021" name="BMC Genomics">
        <title>Chromosome-level genome assembly and manually-curated proteome of model necrotroph Parastagonospora nodorum Sn15 reveals a genome-wide trove of candidate effector homologs, and redundancy of virulence-related functions within an accessory chromosome.</title>
        <authorList>
            <person name="Bertazzoni S."/>
            <person name="Jones D.A.B."/>
            <person name="Phan H.T."/>
            <person name="Tan K.-C."/>
            <person name="Hane J.K."/>
        </authorList>
    </citation>
    <scope>NUCLEOTIDE SEQUENCE [LARGE SCALE GENOMIC DNA]</scope>
    <source>
        <strain evidence="6">SN15 / ATCC MYA-4574 / FGSC 10173)</strain>
    </source>
</reference>
<feature type="repeat" description="ANK" evidence="3">
    <location>
        <begin position="917"/>
        <end position="949"/>
    </location>
</feature>
<evidence type="ECO:0000259" key="4">
    <source>
        <dbReference type="Pfam" id="PF14420"/>
    </source>
</evidence>
<evidence type="ECO:0000313" key="6">
    <source>
        <dbReference type="Proteomes" id="UP000663193"/>
    </source>
</evidence>
<evidence type="ECO:0000256" key="3">
    <source>
        <dbReference type="PROSITE-ProRule" id="PRU00023"/>
    </source>
</evidence>
<dbReference type="PROSITE" id="PS50297">
    <property type="entry name" value="ANK_REP_REGION"/>
    <property type="match status" value="3"/>
</dbReference>
<dbReference type="SMART" id="SM00248">
    <property type="entry name" value="ANK"/>
    <property type="match status" value="11"/>
</dbReference>
<dbReference type="PROSITE" id="PS50088">
    <property type="entry name" value="ANK_REPEAT"/>
    <property type="match status" value="3"/>
</dbReference>
<keyword evidence="6" id="KW-1185">Reference proteome</keyword>
<feature type="repeat" description="ANK" evidence="3">
    <location>
        <begin position="987"/>
        <end position="1019"/>
    </location>
</feature>
<dbReference type="Pfam" id="PF14420">
    <property type="entry name" value="Clr5"/>
    <property type="match status" value="1"/>
</dbReference>
<evidence type="ECO:0000256" key="1">
    <source>
        <dbReference type="ARBA" id="ARBA00022737"/>
    </source>
</evidence>
<gene>
    <name evidence="5" type="ORF">JI435_052820</name>
</gene>
<organism evidence="5 6">
    <name type="scientific">Phaeosphaeria nodorum (strain SN15 / ATCC MYA-4574 / FGSC 10173)</name>
    <name type="common">Glume blotch fungus</name>
    <name type="synonym">Parastagonospora nodorum</name>
    <dbReference type="NCBI Taxonomy" id="321614"/>
    <lineage>
        <taxon>Eukaryota</taxon>
        <taxon>Fungi</taxon>
        <taxon>Dikarya</taxon>
        <taxon>Ascomycota</taxon>
        <taxon>Pezizomycotina</taxon>
        <taxon>Dothideomycetes</taxon>
        <taxon>Pleosporomycetidae</taxon>
        <taxon>Pleosporales</taxon>
        <taxon>Pleosporineae</taxon>
        <taxon>Phaeosphaeriaceae</taxon>
        <taxon>Parastagonospora</taxon>
    </lineage>
</organism>
<evidence type="ECO:0000256" key="2">
    <source>
        <dbReference type="ARBA" id="ARBA00023043"/>
    </source>
</evidence>
<dbReference type="VEuPathDB" id="FungiDB:JI435_052820"/>
<dbReference type="Proteomes" id="UP000663193">
    <property type="component" value="Chromosome 13"/>
</dbReference>
<dbReference type="EMBL" id="CP069035">
    <property type="protein sequence ID" value="QRD02308.1"/>
    <property type="molecule type" value="Genomic_DNA"/>
</dbReference>
<dbReference type="OrthoDB" id="539213at2759"/>
<accession>A0A7U2FC38</accession>
<keyword evidence="1" id="KW-0677">Repeat</keyword>
<dbReference type="SUPFAM" id="SSF48403">
    <property type="entry name" value="Ankyrin repeat"/>
    <property type="match status" value="2"/>
</dbReference>
<dbReference type="PANTHER" id="PTHR24123:SF138">
    <property type="entry name" value="NACHT DOMAIN-CONTAINING PROTEIN"/>
    <property type="match status" value="1"/>
</dbReference>
<dbReference type="InterPro" id="IPR036770">
    <property type="entry name" value="Ankyrin_rpt-contain_sf"/>
</dbReference>
<sequence>MARTPVRSRRISSSEWNIAKPFIEQLYITNKLTLKLLATEMEEKHDFIATEAQYRAQFDRWGPGWKKHKKSVDQEPVEIALLRHKFVGRDIDMYRWGKLVPEEQVAQIRDRSRVPHHKLHNENYVPDLPKGVAIYPRRRDFTEELTFRVPFLDLERSVYDLIVKCRDLATQSTTERVEIRDLFRGYRGLPLQRISDRPLPEYLESRISALNSILPCLYDPKRSTGESILNTLNGAYISNVHRGILCALGNNLAGLQGLSSEQLHSLLGVLSSLDVLRVFASIPGHLRHPMIQQLLRISVEVGNVSLVKAILSKGQALQIDINEQFCTINGRAYTLLERASILRQFDMIITMLDYGANVSKPFPCTHEREGNLWDVDSCIRCESRGALQCALLRSPRDHRLDTRTVSLLLERSEEISFETLKMLMEEEDFFLEAVTKFAHACHEDWQMEWEHGCIWREMILSLTQETTALSLLQIMQGLGVTRTTQMLNAAARRGHETVVQEMLADNIALDKYTLCSAIRSENVALIRHLLGCGATVNDSLPSGDGDLFSAAVITKNDDLIQLMVDNKAMERLGQWRPWLAAWKAALTVSNMSLLQKLLAMREDISEYDLGHALTVVAKIGNYDMALQLLERGADIEVTSNQDNYVGDSALINALEAKSPSLVDLLLHWGANPLRKDPMFPAVVWGNSLVIEKLLAAGARCSSSAFDEAVKKKDLEIMERLLYAGATMEGALEVATRHETTYVCSWLLSHGADPRDSRALYNAYRHKSPSFGTLLQSYKVRYPLGAGGFGSRVLWSALRSNDQSAVELLLEHGADPNGFLSLEGQYGQNFTPFFFTIVERARSSTSLMELFLNHGHKSRAFKCSPQSIVAELHGSKKGRSGPMITALLAAVSTKSMSVVQLLSQREDAIIDLPASGRITRTPLQRAAEVGDLDLTKFFYGSGADINAPPAIMGGATALQLAAKGGYTAIVLYLLSKGADVDAPRARIDGMTALEGAAAQGRIDVLSILLRAGAGSHGKDLVQFQRAIAFAEQERHFTNVQILKAYLQSIGQDSLLLEHSIPQVRVTETFVHQRDFTDFQNLVGLEAEERHTEYHDPRRF</sequence>
<name>A0A7U2FC38_PHANO</name>
<feature type="domain" description="Clr5" evidence="4">
    <location>
        <begin position="13"/>
        <end position="62"/>
    </location>
</feature>
<dbReference type="InterPro" id="IPR051165">
    <property type="entry name" value="Multifunctional_ANK_Repeat"/>
</dbReference>
<keyword evidence="2 3" id="KW-0040">ANK repeat</keyword>
<dbReference type="InterPro" id="IPR002110">
    <property type="entry name" value="Ankyrin_rpt"/>
</dbReference>
<dbReference type="Pfam" id="PF12796">
    <property type="entry name" value="Ank_2"/>
    <property type="match status" value="1"/>
</dbReference>
<dbReference type="Gene3D" id="1.25.40.20">
    <property type="entry name" value="Ankyrin repeat-containing domain"/>
    <property type="match status" value="3"/>
</dbReference>
<proteinExistence type="predicted"/>
<feature type="repeat" description="ANK" evidence="3">
    <location>
        <begin position="952"/>
        <end position="984"/>
    </location>
</feature>
<dbReference type="PANTHER" id="PTHR24123">
    <property type="entry name" value="ANKYRIN REPEAT-CONTAINING"/>
    <property type="match status" value="1"/>
</dbReference>
<evidence type="ECO:0000313" key="5">
    <source>
        <dbReference type="EMBL" id="QRD02308.1"/>
    </source>
</evidence>
<dbReference type="AlphaFoldDB" id="A0A7U2FC38"/>
<protein>
    <recommendedName>
        <fullName evidence="4">Clr5 domain-containing protein</fullName>
    </recommendedName>
</protein>